<feature type="region of interest" description="Disordered" evidence="1">
    <location>
        <begin position="869"/>
        <end position="891"/>
    </location>
</feature>
<keyword evidence="2" id="KW-1133">Transmembrane helix</keyword>
<dbReference type="InterPro" id="IPR028932">
    <property type="entry name" value="TerB-C"/>
</dbReference>
<feature type="domain" description="Co-chaperone DjlA N-terminal" evidence="3">
    <location>
        <begin position="700"/>
        <end position="804"/>
    </location>
</feature>
<dbReference type="CDD" id="cd07176">
    <property type="entry name" value="terB"/>
    <property type="match status" value="1"/>
</dbReference>
<feature type="region of interest" description="Disordered" evidence="1">
    <location>
        <begin position="818"/>
        <end position="839"/>
    </location>
</feature>
<gene>
    <name evidence="6" type="ORF">C8J30_1081</name>
</gene>
<comment type="caution">
    <text evidence="6">The sequence shown here is derived from an EMBL/GenBank/DDBJ whole genome shotgun (WGS) entry which is preliminary data.</text>
</comment>
<evidence type="ECO:0000313" key="6">
    <source>
        <dbReference type="EMBL" id="PYF09429.1"/>
    </source>
</evidence>
<feature type="domain" description="TerB N-terminal" evidence="4">
    <location>
        <begin position="287"/>
        <end position="487"/>
    </location>
</feature>
<protein>
    <submittedName>
        <fullName evidence="6">Tellurite resistance protein</fullName>
    </submittedName>
</protein>
<dbReference type="InterPro" id="IPR025266">
    <property type="entry name" value="TerB_N"/>
</dbReference>
<sequence>MLAALVTVLRVIFFFALYFVVCMFVVVLALQDWPVGAQMALAFGAPVLLVSAQERRRRKRRRMREHLQAAQYQPLAENSQVGPRILPPIPVTRFANSSPQAAEPQWDEMQVGRVERDGEGAPYARSEWHVVGATAPKMQGQAELEARRETDQASNAGEVIGPTTLIDAPISEARRARLKRIEELRQAQKQRNLGYPNLRGDDRWTAQDSCARADETGSRPVAAAGPAIFEDEPISEARRARLKRIEELRQAQVERNLERLKPRGDEHVDAQENCTRSAEARQGWVPRGEQVDLAGRSIGGMIYFGTPLRLGGDGYYTKSRPFIDPALPVATVGADKESRPIPYWPSYSEISPICRATYLDWLADGRQDASYNPGYMFLYFYGLERRFFIDQAPEEEKIEILEEVRRLAAIYARDGSAQFYLGEFIQIAQIAVRDPAASEPVFDFQGWELPFGVKAAIGTKIAQGEPLGWDWTLSWLICHPEHPMRTASKRCAEEFRALFRLRFEERFPEGLKVTKPRKTLDARYQAASQEFHADLSPRLDGKPLPDISGVRKPVEIAQEIADEVTEALERFSRYLGRNPEGRGSLEAHALLPPELRELFPSKQLEALRAWASERVAAGGIVPAVEMIARLEDKRPDKLTKAQLTGAADTLARIGFGLAPDPRFALRAPKIDEPLVIFALEAPVENLEDVSAAYRLALLELALGAVVALADGVVSEPERQALLARIARADQISEPERLQLKANMEWHLAVPPDIALLRRKLKEAGPDMQSALRAALVAAAHADGLIQPEEVAQIEKLYRTLGLDPGLVYSDIHAGDDVPVRVRPSSAGAPGEPIPDQASAPRRALDPALIAVIRSDTARVSSVLGEIFGAPGEEQEEASQPESAASGGKDPVIKGLDPAASALVLEIINCTHLTEEAFDAACKRHGLMPAGALEAINEWAFETHGEALLDAYDGYDVSPQIAAAVRGQFAKEEENVDA</sequence>
<dbReference type="SUPFAM" id="SSF158682">
    <property type="entry name" value="TerB-like"/>
    <property type="match status" value="1"/>
</dbReference>
<evidence type="ECO:0000259" key="5">
    <source>
        <dbReference type="Pfam" id="PF15615"/>
    </source>
</evidence>
<feature type="transmembrane region" description="Helical" evidence="2">
    <location>
        <begin position="7"/>
        <end position="29"/>
    </location>
</feature>
<keyword evidence="7" id="KW-1185">Reference proteome</keyword>
<dbReference type="EMBL" id="QJTK01000008">
    <property type="protein sequence ID" value="PYF09429.1"/>
    <property type="molecule type" value="Genomic_DNA"/>
</dbReference>
<dbReference type="RefSeq" id="WP_245909782.1">
    <property type="nucleotide sequence ID" value="NZ_QJTK01000008.1"/>
</dbReference>
<proteinExistence type="predicted"/>
<keyword evidence="2" id="KW-0472">Membrane</keyword>
<keyword evidence="2" id="KW-0812">Transmembrane</keyword>
<dbReference type="Pfam" id="PF05099">
    <property type="entry name" value="TerB"/>
    <property type="match status" value="1"/>
</dbReference>
<dbReference type="Proteomes" id="UP000247727">
    <property type="component" value="Unassembled WGS sequence"/>
</dbReference>
<feature type="domain" description="TerB-C" evidence="5">
    <location>
        <begin position="836"/>
        <end position="962"/>
    </location>
</feature>
<reference evidence="6 7" key="1">
    <citation type="submission" date="2018-06" db="EMBL/GenBank/DDBJ databases">
        <title>Genomic Encyclopedia of Type Strains, Phase III (KMG-III): the genomes of soil and plant-associated and newly described type strains.</title>
        <authorList>
            <person name="Whitman W."/>
        </authorList>
    </citation>
    <scope>NUCLEOTIDE SEQUENCE [LARGE SCALE GENOMIC DNA]</scope>
    <source>
        <strain evidence="6 7">JA737</strain>
    </source>
</reference>
<dbReference type="Gene3D" id="1.10.3680.10">
    <property type="entry name" value="TerB-like"/>
    <property type="match status" value="1"/>
</dbReference>
<organism evidence="6 7">
    <name type="scientific">Rhodobacter viridis</name>
    <dbReference type="NCBI Taxonomy" id="1054202"/>
    <lineage>
        <taxon>Bacteria</taxon>
        <taxon>Pseudomonadati</taxon>
        <taxon>Pseudomonadota</taxon>
        <taxon>Alphaproteobacteria</taxon>
        <taxon>Rhodobacterales</taxon>
        <taxon>Rhodobacter group</taxon>
        <taxon>Rhodobacter</taxon>
    </lineage>
</organism>
<dbReference type="Pfam" id="PF13208">
    <property type="entry name" value="TerB_N"/>
    <property type="match status" value="1"/>
</dbReference>
<dbReference type="InterPro" id="IPR029024">
    <property type="entry name" value="TerB-like"/>
</dbReference>
<evidence type="ECO:0000256" key="2">
    <source>
        <dbReference type="SAM" id="Phobius"/>
    </source>
</evidence>
<dbReference type="Pfam" id="PF15615">
    <property type="entry name" value="TerB_C"/>
    <property type="match status" value="1"/>
</dbReference>
<evidence type="ECO:0000259" key="3">
    <source>
        <dbReference type="Pfam" id="PF05099"/>
    </source>
</evidence>
<evidence type="ECO:0000313" key="7">
    <source>
        <dbReference type="Proteomes" id="UP000247727"/>
    </source>
</evidence>
<accession>A0A318U2C4</accession>
<dbReference type="AlphaFoldDB" id="A0A318U2C4"/>
<evidence type="ECO:0000259" key="4">
    <source>
        <dbReference type="Pfam" id="PF13208"/>
    </source>
</evidence>
<evidence type="ECO:0000256" key="1">
    <source>
        <dbReference type="SAM" id="MobiDB-lite"/>
    </source>
</evidence>
<name>A0A318U2C4_9RHOB</name>
<dbReference type="InterPro" id="IPR007791">
    <property type="entry name" value="DjlA_N"/>
</dbReference>